<accession>A0ACA6QIY4</accession>
<keyword evidence="2" id="KW-1185">Reference proteome</keyword>
<organism evidence="1 2">
    <name type="scientific">Vibrio antiquarius (strain Ex25)</name>
    <dbReference type="NCBI Taxonomy" id="150340"/>
    <lineage>
        <taxon>Bacteria</taxon>
        <taxon>Pseudomonadati</taxon>
        <taxon>Pseudomonadota</taxon>
        <taxon>Gammaproteobacteria</taxon>
        <taxon>Vibrionales</taxon>
        <taxon>Vibrionaceae</taxon>
        <taxon>Vibrio</taxon>
        <taxon>Vibrio diabolicus subgroup</taxon>
    </lineage>
</organism>
<protein>
    <submittedName>
        <fullName evidence="1">Uncharacterized protein</fullName>
    </submittedName>
</protein>
<name>A0ACA6QIY4_VIBAE</name>
<sequence>MNLRVCFSCVSRETIPIKNAALAAFFILSHSVLVELAR</sequence>
<gene>
    <name evidence="1" type="ordered locus">VEA_002116</name>
</gene>
<proteinExistence type="predicted"/>
<evidence type="ECO:0000313" key="2">
    <source>
        <dbReference type="Proteomes" id="UP000002571"/>
    </source>
</evidence>
<evidence type="ECO:0000313" key="1">
    <source>
        <dbReference type="EMBL" id="ACY50279.1"/>
    </source>
</evidence>
<reference evidence="1" key="1">
    <citation type="submission" date="2009-10" db="EMBL/GenBank/DDBJ databases">
        <authorList>
            <consortium name="Los Alamos National Laboratory (LANL)"/>
            <consortium name="National Microbial Pathogen Data Resource (NMPDR)"/>
            <person name="Munk A.C."/>
            <person name="Tapia R."/>
            <person name="Green L."/>
            <person name="Rogers Y."/>
            <person name="Detter J.C."/>
            <person name="Bruce D."/>
            <person name="Brettin T.S."/>
            <person name="Colwell R."/>
            <person name="Huq A."/>
            <person name="Grim C.J."/>
            <person name="Hasan N.A."/>
            <person name="Vonstein V."/>
            <person name="Bartels D."/>
        </authorList>
    </citation>
    <scope>NUCLEOTIDE SEQUENCE</scope>
    <source>
        <strain evidence="1">EX25</strain>
    </source>
</reference>
<dbReference type="Proteomes" id="UP000002571">
    <property type="component" value="Chromosome 1"/>
</dbReference>
<dbReference type="EMBL" id="CP001805">
    <property type="protein sequence ID" value="ACY50279.1"/>
    <property type="molecule type" value="Genomic_DNA"/>
</dbReference>